<feature type="region of interest" description="Disordered" evidence="1">
    <location>
        <begin position="1"/>
        <end position="27"/>
    </location>
</feature>
<comment type="caution">
    <text evidence="2">The sequence shown here is derived from an EMBL/GenBank/DDBJ whole genome shotgun (WGS) entry which is preliminary data.</text>
</comment>
<sequence length="74" mass="8217">MAVDLEESSAMDVDNENGIPKKSELSGGRTSNVYNVGEIWPHMEKLDAEVLTENVHPLIRKSVYCGLRQETDGL</sequence>
<evidence type="ECO:0000313" key="2">
    <source>
        <dbReference type="EMBL" id="TQE05484.1"/>
    </source>
</evidence>
<proteinExistence type="predicted"/>
<dbReference type="AlphaFoldDB" id="A0A540N394"/>
<evidence type="ECO:0000256" key="1">
    <source>
        <dbReference type="SAM" id="MobiDB-lite"/>
    </source>
</evidence>
<dbReference type="STRING" id="106549.A0A540N394"/>
<evidence type="ECO:0000313" key="3">
    <source>
        <dbReference type="Proteomes" id="UP000315295"/>
    </source>
</evidence>
<gene>
    <name evidence="2" type="ORF">C1H46_008909</name>
</gene>
<keyword evidence="3" id="KW-1185">Reference proteome</keyword>
<dbReference type="EMBL" id="VIEB01000121">
    <property type="protein sequence ID" value="TQE05484.1"/>
    <property type="molecule type" value="Genomic_DNA"/>
</dbReference>
<name>A0A540N394_MALBA</name>
<protein>
    <submittedName>
        <fullName evidence="2">Uncharacterized protein</fullName>
    </submittedName>
</protein>
<feature type="compositionally biased region" description="Acidic residues" evidence="1">
    <location>
        <begin position="1"/>
        <end position="15"/>
    </location>
</feature>
<dbReference type="Proteomes" id="UP000315295">
    <property type="component" value="Unassembled WGS sequence"/>
</dbReference>
<reference evidence="2 3" key="1">
    <citation type="journal article" date="2019" name="G3 (Bethesda)">
        <title>Sequencing of a Wild Apple (Malus baccata) Genome Unravels the Differences Between Cultivated and Wild Apple Species Regarding Disease Resistance and Cold Tolerance.</title>
        <authorList>
            <person name="Chen X."/>
        </authorList>
    </citation>
    <scope>NUCLEOTIDE SEQUENCE [LARGE SCALE GENOMIC DNA]</scope>
    <source>
        <strain evidence="3">cv. Shandingzi</strain>
        <tissue evidence="2">Leaves</tissue>
    </source>
</reference>
<accession>A0A540N394</accession>
<organism evidence="2 3">
    <name type="scientific">Malus baccata</name>
    <name type="common">Siberian crab apple</name>
    <name type="synonym">Pyrus baccata</name>
    <dbReference type="NCBI Taxonomy" id="106549"/>
    <lineage>
        <taxon>Eukaryota</taxon>
        <taxon>Viridiplantae</taxon>
        <taxon>Streptophyta</taxon>
        <taxon>Embryophyta</taxon>
        <taxon>Tracheophyta</taxon>
        <taxon>Spermatophyta</taxon>
        <taxon>Magnoliopsida</taxon>
        <taxon>eudicotyledons</taxon>
        <taxon>Gunneridae</taxon>
        <taxon>Pentapetalae</taxon>
        <taxon>rosids</taxon>
        <taxon>fabids</taxon>
        <taxon>Rosales</taxon>
        <taxon>Rosaceae</taxon>
        <taxon>Amygdaloideae</taxon>
        <taxon>Maleae</taxon>
        <taxon>Malus</taxon>
    </lineage>
</organism>